<accession>A0ABR0K7Z6</accession>
<feature type="compositionally biased region" description="Basic and acidic residues" evidence="1">
    <location>
        <begin position="154"/>
        <end position="167"/>
    </location>
</feature>
<feature type="domain" description="Wings apart-like protein C-terminal" evidence="2">
    <location>
        <begin position="459"/>
        <end position="797"/>
    </location>
</feature>
<feature type="compositionally biased region" description="Polar residues" evidence="1">
    <location>
        <begin position="282"/>
        <end position="293"/>
    </location>
</feature>
<feature type="region of interest" description="Disordered" evidence="1">
    <location>
        <begin position="1"/>
        <end position="20"/>
    </location>
</feature>
<sequence>MDFSARRPGGGTKYGKSRKVLGYNFFEPETKQAPVAPATTRFPISPSSPGSVLLDKDEPVQPPQSPSRPPFRPAHITSHSRSSVSYSNDSRPESPIKPSSMTSLKADQSMFDVQSSDDEQHARAQPPTKRRRLARPLKQKQASINPTETVPVAEKTKRIALAKKEDNLAAQPSSVEPKPKMPPTALRKPVLAKPVAYKKSGTKPTNDSETAKMLSKTRLKKATYSKKSITASRPQLQRAQEEDLVMEESEAGLMTGPDTGVEHSTASAGGRTPRKQPLLTDSDLSAASPSQLGLNHLRLTPDKITRPRISSASASPETKPYPPRRGRQRRVDLLDAPGEGDGRSSTRTASAESTISPAPPMLKPEVSTEKHPSPARPELPRTSSSQTRQTYGRARNTYRRERSHLKDMVDDLDGLSNDSSQEAGQQLLSQLASQSGPSQLQMELELDSSSDDAGLGVKLKSIHELRQAGTNNRFERDLETLLEDIDPSQATASKSLRLQSLMKLFRRLADDDFTSFVSDRALDRLASWSKLVKNKLSKLLFDMILWRLVHAKNLSPAKLSMIAKAVASSTALITSLHSMSQIAKDKKESLSKALLRDLQEFEHFVLQEQLLPACEGDTIVPAAVTIGALHDSLRKLAEAGAINISVGREACRSIAMLLEMASVTTSSSAIQHQFIAKLALSLLKLFAGPLDSDLGMSNDEYLSLGNTLASVLNYTLDQNEELVQSVYHFAISLCNDRPQVCRQIALSGLPISAMHVIDSRFLSLVSGTKTGRPVDQGMLDSIILSLACLLDITEHEDDVRYQFANSSNNPSRPTTLQTLVAIYAEAAPLLKEATTADQGQLLVAFGYLSLLICNLCLNQEIWATTSKLLGELGISDVVASAKELFIYMQTLDMAQLEADKSGIIEDGNTPIDGITQRFGQILAGVRVE</sequence>
<evidence type="ECO:0000313" key="4">
    <source>
        <dbReference type="Proteomes" id="UP001345013"/>
    </source>
</evidence>
<evidence type="ECO:0000256" key="1">
    <source>
        <dbReference type="SAM" id="MobiDB-lite"/>
    </source>
</evidence>
<dbReference type="Pfam" id="PF07814">
    <property type="entry name" value="WAPL"/>
    <property type="match status" value="1"/>
</dbReference>
<feature type="region of interest" description="Disordered" evidence="1">
    <location>
        <begin position="28"/>
        <end position="403"/>
    </location>
</feature>
<dbReference type="InterPro" id="IPR011989">
    <property type="entry name" value="ARM-like"/>
</dbReference>
<feature type="compositionally biased region" description="Polar residues" evidence="1">
    <location>
        <begin position="97"/>
        <end position="114"/>
    </location>
</feature>
<gene>
    <name evidence="3" type="ORF">LTR24_005806</name>
</gene>
<organism evidence="3 4">
    <name type="scientific">Lithohypha guttulata</name>
    <dbReference type="NCBI Taxonomy" id="1690604"/>
    <lineage>
        <taxon>Eukaryota</taxon>
        <taxon>Fungi</taxon>
        <taxon>Dikarya</taxon>
        <taxon>Ascomycota</taxon>
        <taxon>Pezizomycotina</taxon>
        <taxon>Eurotiomycetes</taxon>
        <taxon>Chaetothyriomycetidae</taxon>
        <taxon>Chaetothyriales</taxon>
        <taxon>Trichomeriaceae</taxon>
        <taxon>Lithohypha</taxon>
    </lineage>
</organism>
<name>A0ABR0K7Z6_9EURO</name>
<protein>
    <recommendedName>
        <fullName evidence="2">Wings apart-like protein C-terminal domain-containing protein</fullName>
    </recommendedName>
</protein>
<feature type="compositionally biased region" description="Low complexity" evidence="1">
    <location>
        <begin position="343"/>
        <end position="356"/>
    </location>
</feature>
<evidence type="ECO:0000313" key="3">
    <source>
        <dbReference type="EMBL" id="KAK5091807.1"/>
    </source>
</evidence>
<feature type="compositionally biased region" description="Basic residues" evidence="1">
    <location>
        <begin position="128"/>
        <end position="138"/>
    </location>
</feature>
<proteinExistence type="predicted"/>
<dbReference type="EMBL" id="JAVRRG010000069">
    <property type="protein sequence ID" value="KAK5091807.1"/>
    <property type="molecule type" value="Genomic_DNA"/>
</dbReference>
<keyword evidence="4" id="KW-1185">Reference proteome</keyword>
<dbReference type="Gene3D" id="1.25.10.10">
    <property type="entry name" value="Leucine-rich Repeat Variant"/>
    <property type="match status" value="1"/>
</dbReference>
<dbReference type="InterPro" id="IPR022771">
    <property type="entry name" value="WAPL_C"/>
</dbReference>
<feature type="compositionally biased region" description="Polar residues" evidence="1">
    <location>
        <begin position="381"/>
        <end position="390"/>
    </location>
</feature>
<feature type="compositionally biased region" description="Low complexity" evidence="1">
    <location>
        <begin position="79"/>
        <end position="89"/>
    </location>
</feature>
<comment type="caution">
    <text evidence="3">The sequence shown here is derived from an EMBL/GenBank/DDBJ whole genome shotgun (WGS) entry which is preliminary data.</text>
</comment>
<dbReference type="Proteomes" id="UP001345013">
    <property type="component" value="Unassembled WGS sequence"/>
</dbReference>
<feature type="compositionally biased region" description="Basic residues" evidence="1">
    <location>
        <begin position="215"/>
        <end position="224"/>
    </location>
</feature>
<feature type="compositionally biased region" description="Pro residues" evidence="1">
    <location>
        <begin position="60"/>
        <end position="72"/>
    </location>
</feature>
<evidence type="ECO:0000259" key="2">
    <source>
        <dbReference type="Pfam" id="PF07814"/>
    </source>
</evidence>
<feature type="compositionally biased region" description="Polar residues" evidence="1">
    <location>
        <begin position="225"/>
        <end position="238"/>
    </location>
</feature>
<reference evidence="3 4" key="1">
    <citation type="submission" date="2023-08" db="EMBL/GenBank/DDBJ databases">
        <title>Black Yeasts Isolated from many extreme environments.</title>
        <authorList>
            <person name="Coleine C."/>
            <person name="Stajich J.E."/>
            <person name="Selbmann L."/>
        </authorList>
    </citation>
    <scope>NUCLEOTIDE SEQUENCE [LARGE SCALE GENOMIC DNA]</scope>
    <source>
        <strain evidence="3 4">CCFEE 5885</strain>
    </source>
</reference>